<keyword evidence="2" id="KW-1185">Reference proteome</keyword>
<name>C8W7S3_LANP1</name>
<dbReference type="EMBL" id="CP001721">
    <property type="protein sequence ID" value="ACV51514.1"/>
    <property type="molecule type" value="Genomic_DNA"/>
</dbReference>
<organism evidence="1 2">
    <name type="scientific">Lancefieldella parvula (strain ATCC 33793 / DSM 20469 / CCUG 32760 / JCM 10300 / KCTC 3663 / VPI 0546 / 1246)</name>
    <name type="common">Atopobium parvulum</name>
    <dbReference type="NCBI Taxonomy" id="521095"/>
    <lineage>
        <taxon>Bacteria</taxon>
        <taxon>Bacillati</taxon>
        <taxon>Actinomycetota</taxon>
        <taxon>Coriobacteriia</taxon>
        <taxon>Coriobacteriales</taxon>
        <taxon>Atopobiaceae</taxon>
        <taxon>Lancefieldella</taxon>
    </lineage>
</organism>
<sequence length="36" mass="4037">MECMLDLICDIDTGSNEFVFIAFIATLPLKDGQDEQ</sequence>
<protein>
    <submittedName>
        <fullName evidence="1">Uncharacterized protein</fullName>
    </submittedName>
</protein>
<reference evidence="1 2" key="1">
    <citation type="journal article" date="2009" name="Stand. Genomic Sci.">
        <title>Complete genome sequence of Atopobium parvulum type strain (IPP 1246).</title>
        <authorList>
            <person name="Copeland A."/>
            <person name="Sikorski J."/>
            <person name="Lapidus A."/>
            <person name="Nolan M."/>
            <person name="Del Rio T.G."/>
            <person name="Lucas S."/>
            <person name="Chen F."/>
            <person name="Tice H."/>
            <person name="Pitluck S."/>
            <person name="Cheng J.F."/>
            <person name="Pukall R."/>
            <person name="Chertkov O."/>
            <person name="Brettin T."/>
            <person name="Han C."/>
            <person name="Detter J.C."/>
            <person name="Kuske C."/>
            <person name="Bruce D."/>
            <person name="Goodwin L."/>
            <person name="Ivanova N."/>
            <person name="Mavromatis K."/>
            <person name="Mikhailova N."/>
            <person name="Chen A."/>
            <person name="Palaniappan K."/>
            <person name="Chain P."/>
            <person name="Rohde M."/>
            <person name="Goker M."/>
            <person name="Bristow J."/>
            <person name="Eisen J.A."/>
            <person name="Markowitz V."/>
            <person name="Hugenholtz P."/>
            <person name="Kyrpides N.C."/>
            <person name="Klenk H.P."/>
            <person name="Detter J.C."/>
        </authorList>
    </citation>
    <scope>NUCLEOTIDE SEQUENCE [LARGE SCALE GENOMIC DNA]</scope>
    <source>
        <strain evidence="2">ATCC 33793 / DSM 20469 / CCUG 32760 / JCM 10300 / KCTC 3663 / VPI 0546 / 1246</strain>
    </source>
</reference>
<dbReference type="Proteomes" id="UP000000960">
    <property type="component" value="Chromosome"/>
</dbReference>
<dbReference type="AlphaFoldDB" id="C8W7S3"/>
<evidence type="ECO:0000313" key="1">
    <source>
        <dbReference type="EMBL" id="ACV51514.1"/>
    </source>
</evidence>
<dbReference type="HOGENOM" id="CLU_3354267_0_0_11"/>
<dbReference type="STRING" id="521095.Apar_1086"/>
<proteinExistence type="predicted"/>
<gene>
    <name evidence="1" type="ordered locus">Apar_1086</name>
</gene>
<dbReference type="KEGG" id="apv:Apar_1086"/>
<accession>C8W7S3</accession>
<evidence type="ECO:0000313" key="2">
    <source>
        <dbReference type="Proteomes" id="UP000000960"/>
    </source>
</evidence>